<feature type="domain" description="DUF4349" evidence="2">
    <location>
        <begin position="67"/>
        <end position="280"/>
    </location>
</feature>
<keyword evidence="4" id="KW-1185">Reference proteome</keyword>
<keyword evidence="1" id="KW-1133">Transmembrane helix</keyword>
<dbReference type="RefSeq" id="WP_354089739.1">
    <property type="nucleotide sequence ID" value="NZ_JBEPTF010000004.1"/>
</dbReference>
<sequence length="304" mass="32083">MRKELVWAAAASVLLAGCQPAGRQQADESADVALVEAAAPADTAASAPATAAGGATPIVAPSIAYAYRFGLELPAEAATTLMAKHEQACIAAGASACQVIGSNSSRVGRDSVQASLEMRATPAYVARFRAALDGEAKGAGGRVAEQAVESEDLTRQLIDTEARMRATETLRDRLQQLLATRSGPLEQLLQVERELARVQGELDATRSALAVMRTRVQTSELDVTYRAAGQLAPDSALRPVTDALGQVAHLFMSTLAALIMVLAAALPLLLVIAPLAWLGWRRRQRAQAHRKAERMKKAEDAPSA</sequence>
<organism evidence="3 4">
    <name type="scientific">Brevundimonas faecalis</name>
    <dbReference type="NCBI Taxonomy" id="947378"/>
    <lineage>
        <taxon>Bacteria</taxon>
        <taxon>Pseudomonadati</taxon>
        <taxon>Pseudomonadota</taxon>
        <taxon>Alphaproteobacteria</taxon>
        <taxon>Caulobacterales</taxon>
        <taxon>Caulobacteraceae</taxon>
        <taxon>Brevundimonas</taxon>
    </lineage>
</organism>
<evidence type="ECO:0000259" key="2">
    <source>
        <dbReference type="Pfam" id="PF14257"/>
    </source>
</evidence>
<reference evidence="3 4" key="1">
    <citation type="submission" date="2024-06" db="EMBL/GenBank/DDBJ databases">
        <title>Sorghum-associated microbial communities from plants grown in Nebraska, USA.</title>
        <authorList>
            <person name="Schachtman D."/>
        </authorList>
    </citation>
    <scope>NUCLEOTIDE SEQUENCE [LARGE SCALE GENOMIC DNA]</scope>
    <source>
        <strain evidence="3 4">2814</strain>
    </source>
</reference>
<dbReference type="Pfam" id="PF14257">
    <property type="entry name" value="DUF4349"/>
    <property type="match status" value="1"/>
</dbReference>
<dbReference type="EMBL" id="JBEPTF010000004">
    <property type="protein sequence ID" value="MET4684770.1"/>
    <property type="molecule type" value="Genomic_DNA"/>
</dbReference>
<evidence type="ECO:0000313" key="3">
    <source>
        <dbReference type="EMBL" id="MET4684770.1"/>
    </source>
</evidence>
<dbReference type="InterPro" id="IPR025645">
    <property type="entry name" value="DUF4349"/>
</dbReference>
<accession>A0ABV2RDV7</accession>
<comment type="caution">
    <text evidence="3">The sequence shown here is derived from an EMBL/GenBank/DDBJ whole genome shotgun (WGS) entry which is preliminary data.</text>
</comment>
<evidence type="ECO:0000313" key="4">
    <source>
        <dbReference type="Proteomes" id="UP001549313"/>
    </source>
</evidence>
<dbReference type="PROSITE" id="PS51257">
    <property type="entry name" value="PROKAR_LIPOPROTEIN"/>
    <property type="match status" value="1"/>
</dbReference>
<name>A0ABV2RDV7_9CAUL</name>
<evidence type="ECO:0000256" key="1">
    <source>
        <dbReference type="SAM" id="Phobius"/>
    </source>
</evidence>
<keyword evidence="1" id="KW-0812">Transmembrane</keyword>
<keyword evidence="1" id="KW-0472">Membrane</keyword>
<protein>
    <recommendedName>
        <fullName evidence="2">DUF4349 domain-containing protein</fullName>
    </recommendedName>
</protein>
<dbReference type="Proteomes" id="UP001549313">
    <property type="component" value="Unassembled WGS sequence"/>
</dbReference>
<proteinExistence type="predicted"/>
<feature type="transmembrane region" description="Helical" evidence="1">
    <location>
        <begin position="255"/>
        <end position="280"/>
    </location>
</feature>
<gene>
    <name evidence="3" type="ORF">ABIE19_002719</name>
</gene>